<organism evidence="6 7">
    <name type="scientific">Hohenbuehelia grisea</name>
    <dbReference type="NCBI Taxonomy" id="104357"/>
    <lineage>
        <taxon>Eukaryota</taxon>
        <taxon>Fungi</taxon>
        <taxon>Dikarya</taxon>
        <taxon>Basidiomycota</taxon>
        <taxon>Agaricomycotina</taxon>
        <taxon>Agaricomycetes</taxon>
        <taxon>Agaricomycetidae</taxon>
        <taxon>Agaricales</taxon>
        <taxon>Pleurotineae</taxon>
        <taxon>Pleurotaceae</taxon>
        <taxon>Hohenbuehelia</taxon>
    </lineage>
</organism>
<sequence length="474" mass="51924">MASTILELSELICSSTSTLIQTCDDDGFKLPHLHDVSSSRVDTEAFQRNPVAKEAVNVILAAALQLVATLAPASTTVLNLATAHFKSAALRVCLENNVTEALREAGPQGMHVNELAKRCNLDSDKLSRILRLLANDHVYREITPEVFTNTRLSMVLDTGKDLEDIQSDIENKHEGTTGFVAYLEHMSSDAHKASAYLNETLTNPVSACSPEPVHSPFHRAFEIDLPVWKWYEHPEQAYRRRRFALGMQGLGAVQPPDTILREFDWKQCDDGAVVVDVGGGIGASILPVARAHPHLHVIIQDLPNVASFGTKFYEGALPGAVESGRVKFMPHDFFAPQPVDSPSVFILKHIVHNWSDQYAAKILSSLRKAAGPNTTLLVVDLIVAYTCHDPSVDQADSVPGSTIREAPKPLLANYGPVSESAYGLDLTMLAFLNAQERTFGKLRSLLESAGWRMKRAHRGDPPGDFLQLVEAVPC</sequence>
<reference evidence="7" key="1">
    <citation type="submission" date="2024-06" db="EMBL/GenBank/DDBJ databases">
        <title>Multi-omics analyses provide insights into the biosynthesis of the anticancer antibiotic pleurotin in Hohenbuehelia grisea.</title>
        <authorList>
            <person name="Weaver J.A."/>
            <person name="Alberti F."/>
        </authorList>
    </citation>
    <scope>NUCLEOTIDE SEQUENCE [LARGE SCALE GENOMIC DNA]</scope>
    <source>
        <strain evidence="7">T-177</strain>
    </source>
</reference>
<dbReference type="InterPro" id="IPR036390">
    <property type="entry name" value="WH_DNA-bd_sf"/>
</dbReference>
<dbReference type="EMBL" id="JASNQZ010000001">
    <property type="protein sequence ID" value="KAL0961428.1"/>
    <property type="molecule type" value="Genomic_DNA"/>
</dbReference>
<evidence type="ECO:0000259" key="4">
    <source>
        <dbReference type="Pfam" id="PF00891"/>
    </source>
</evidence>
<dbReference type="Proteomes" id="UP001556367">
    <property type="component" value="Unassembled WGS sequence"/>
</dbReference>
<dbReference type="PANTHER" id="PTHR43712:SF2">
    <property type="entry name" value="O-METHYLTRANSFERASE CICE"/>
    <property type="match status" value="1"/>
</dbReference>
<proteinExistence type="predicted"/>
<evidence type="ECO:0000259" key="5">
    <source>
        <dbReference type="Pfam" id="PF08100"/>
    </source>
</evidence>
<evidence type="ECO:0000256" key="3">
    <source>
        <dbReference type="ARBA" id="ARBA00022691"/>
    </source>
</evidence>
<protein>
    <recommendedName>
        <fullName evidence="8">O-methyltransferase domain-containing protein</fullName>
    </recommendedName>
</protein>
<evidence type="ECO:0000256" key="2">
    <source>
        <dbReference type="ARBA" id="ARBA00022679"/>
    </source>
</evidence>
<dbReference type="SUPFAM" id="SSF46785">
    <property type="entry name" value="Winged helix' DNA-binding domain"/>
    <property type="match status" value="1"/>
</dbReference>
<dbReference type="PROSITE" id="PS51683">
    <property type="entry name" value="SAM_OMT_II"/>
    <property type="match status" value="1"/>
</dbReference>
<dbReference type="InterPro" id="IPR001077">
    <property type="entry name" value="COMT_C"/>
</dbReference>
<keyword evidence="2" id="KW-0808">Transferase</keyword>
<dbReference type="Pfam" id="PF00891">
    <property type="entry name" value="Methyltransf_2"/>
    <property type="match status" value="1"/>
</dbReference>
<dbReference type="Pfam" id="PF08100">
    <property type="entry name" value="Dimerisation"/>
    <property type="match status" value="1"/>
</dbReference>
<evidence type="ECO:0000256" key="1">
    <source>
        <dbReference type="ARBA" id="ARBA00022603"/>
    </source>
</evidence>
<dbReference type="InterPro" id="IPR029063">
    <property type="entry name" value="SAM-dependent_MTases_sf"/>
</dbReference>
<evidence type="ECO:0008006" key="8">
    <source>
        <dbReference type="Google" id="ProtNLM"/>
    </source>
</evidence>
<gene>
    <name evidence="6" type="ORF">HGRIS_006374</name>
</gene>
<dbReference type="InterPro" id="IPR012967">
    <property type="entry name" value="COMT_dimerisation"/>
</dbReference>
<keyword evidence="7" id="KW-1185">Reference proteome</keyword>
<name>A0ABR3JZQ0_9AGAR</name>
<accession>A0ABR3JZQ0</accession>
<dbReference type="Gene3D" id="1.10.10.10">
    <property type="entry name" value="Winged helix-like DNA-binding domain superfamily/Winged helix DNA-binding domain"/>
    <property type="match status" value="1"/>
</dbReference>
<dbReference type="SUPFAM" id="SSF53335">
    <property type="entry name" value="S-adenosyl-L-methionine-dependent methyltransferases"/>
    <property type="match status" value="1"/>
</dbReference>
<evidence type="ECO:0000313" key="6">
    <source>
        <dbReference type="EMBL" id="KAL0961428.1"/>
    </source>
</evidence>
<evidence type="ECO:0000313" key="7">
    <source>
        <dbReference type="Proteomes" id="UP001556367"/>
    </source>
</evidence>
<dbReference type="InterPro" id="IPR036388">
    <property type="entry name" value="WH-like_DNA-bd_sf"/>
</dbReference>
<feature type="domain" description="O-methyltransferase C-terminal" evidence="4">
    <location>
        <begin position="202"/>
        <end position="393"/>
    </location>
</feature>
<comment type="caution">
    <text evidence="6">The sequence shown here is derived from an EMBL/GenBank/DDBJ whole genome shotgun (WGS) entry which is preliminary data.</text>
</comment>
<feature type="domain" description="O-methyltransferase dimerisation" evidence="5">
    <location>
        <begin position="79"/>
        <end position="156"/>
    </location>
</feature>
<keyword evidence="3" id="KW-0949">S-adenosyl-L-methionine</keyword>
<dbReference type="PANTHER" id="PTHR43712">
    <property type="entry name" value="PUTATIVE (AFU_ORTHOLOGUE AFUA_4G14580)-RELATED"/>
    <property type="match status" value="1"/>
</dbReference>
<dbReference type="InterPro" id="IPR016461">
    <property type="entry name" value="COMT-like"/>
</dbReference>
<dbReference type="Gene3D" id="3.40.50.150">
    <property type="entry name" value="Vaccinia Virus protein VP39"/>
    <property type="match status" value="1"/>
</dbReference>
<keyword evidence="1" id="KW-0489">Methyltransferase</keyword>